<protein>
    <submittedName>
        <fullName evidence="2">Cytochrome c biogenesis factor</fullName>
    </submittedName>
</protein>
<reference evidence="2 3" key="1">
    <citation type="submission" date="2019-04" db="EMBL/GenBank/DDBJ databases">
        <authorList>
            <consortium name="Pathogen Informatics"/>
        </authorList>
    </citation>
    <scope>NUCLEOTIDE SEQUENCE [LARGE SCALE GENOMIC DNA]</scope>
    <source>
        <strain evidence="2 3">NCTC9185</strain>
    </source>
</reference>
<evidence type="ECO:0000313" key="2">
    <source>
        <dbReference type="EMBL" id="VTN09589.1"/>
    </source>
</evidence>
<sequence length="169" mass="18508">MTAFLIVAALLLAGALALLYLPWQEKGAIDRDRLNRALYRSRLEELEQENGATREALVVELQRTLLADIPESDARAPRPLGRRVLLRERWYWSASAAGCSLKPAISARCCSGSRRSATIRPCCSRCKTPPPRRCGWMRSPSCGWGCAAGCRIIRRISPAGSCSGVSACC</sequence>
<feature type="coiled-coil region" evidence="1">
    <location>
        <begin position="29"/>
        <end position="63"/>
    </location>
</feature>
<dbReference type="Proteomes" id="UP000339249">
    <property type="component" value="Unassembled WGS sequence"/>
</dbReference>
<proteinExistence type="predicted"/>
<dbReference type="AlphaFoldDB" id="A0A4U9CUK5"/>
<dbReference type="InterPro" id="IPR017560">
    <property type="entry name" value="Cyt_c_biogenesis_CcmI"/>
</dbReference>
<keyword evidence="1" id="KW-0175">Coiled coil</keyword>
<accession>A0A4U9CUK5</accession>
<evidence type="ECO:0000313" key="3">
    <source>
        <dbReference type="Proteomes" id="UP000339249"/>
    </source>
</evidence>
<dbReference type="EMBL" id="CABDVU010000001">
    <property type="protein sequence ID" value="VTN09589.1"/>
    <property type="molecule type" value="Genomic_DNA"/>
</dbReference>
<dbReference type="NCBIfam" id="TIGR03142">
    <property type="entry name" value="cytochro_ccmI"/>
    <property type="match status" value="1"/>
</dbReference>
<evidence type="ECO:0000256" key="1">
    <source>
        <dbReference type="SAM" id="Coils"/>
    </source>
</evidence>
<gene>
    <name evidence="2" type="ORF">NCTC9185_01480</name>
</gene>
<organism evidence="2 3">
    <name type="scientific">Raoultella terrigena</name>
    <name type="common">Klebsiella terrigena</name>
    <dbReference type="NCBI Taxonomy" id="577"/>
    <lineage>
        <taxon>Bacteria</taxon>
        <taxon>Pseudomonadati</taxon>
        <taxon>Pseudomonadota</taxon>
        <taxon>Gammaproteobacteria</taxon>
        <taxon>Enterobacterales</taxon>
        <taxon>Enterobacteriaceae</taxon>
        <taxon>Klebsiella/Raoultella group</taxon>
        <taxon>Raoultella</taxon>
    </lineage>
</organism>
<name>A0A4U9CUK5_RAOTE</name>